<dbReference type="AlphaFoldDB" id="A0A837D2T7"/>
<feature type="domain" description="NADPH-dependent FMN reductase-like" evidence="4">
    <location>
        <begin position="1"/>
        <end position="139"/>
    </location>
</feature>
<dbReference type="PANTHER" id="PTHR43408">
    <property type="entry name" value="FMN REDUCTASE (NADPH)"/>
    <property type="match status" value="1"/>
</dbReference>
<evidence type="ECO:0000313" key="6">
    <source>
        <dbReference type="Proteomes" id="UP000030848"/>
    </source>
</evidence>
<reference evidence="5 6" key="1">
    <citation type="submission" date="2014-10" db="EMBL/GenBank/DDBJ databases">
        <title>Genome sequence of Micropolyspora internatus JCM3315.</title>
        <authorList>
            <person name="Shin S.-K."/>
            <person name="Yi H."/>
        </authorList>
    </citation>
    <scope>NUCLEOTIDE SEQUENCE [LARGE SCALE GENOMIC DNA]</scope>
    <source>
        <strain evidence="5 6">JCM 3315</strain>
    </source>
</reference>
<organism evidence="5 6">
    <name type="scientific">Saccharomonospora viridis</name>
    <dbReference type="NCBI Taxonomy" id="1852"/>
    <lineage>
        <taxon>Bacteria</taxon>
        <taxon>Bacillati</taxon>
        <taxon>Actinomycetota</taxon>
        <taxon>Actinomycetes</taxon>
        <taxon>Pseudonocardiales</taxon>
        <taxon>Pseudonocardiaceae</taxon>
        <taxon>Saccharomonospora</taxon>
    </lineage>
</organism>
<dbReference type="Gene3D" id="3.40.50.360">
    <property type="match status" value="1"/>
</dbReference>
<sequence length="187" mass="20244">MKLATIYGSPTPPGKLARALGLIEDDVRTRYPTWSVDRVAPTNSVKPVVATWDEDAVERIGDADAVVISSPVFRGSITGTLKLLIDMLPNEALRSKPVGILTVAAAPHHFLSAERHLRDVLAWFGALAAPNAAFFVDKTFGAEHVADDVVEELREFADQVVVLAEQLKGRGFGPDPLTVRYSKKSQG</sequence>
<protein>
    <submittedName>
        <fullName evidence="5">Putative flavoprotein</fullName>
    </submittedName>
</protein>
<evidence type="ECO:0000313" key="5">
    <source>
        <dbReference type="EMBL" id="KHF42139.1"/>
    </source>
</evidence>
<dbReference type="OrthoDB" id="1643408at2"/>
<evidence type="ECO:0000259" key="4">
    <source>
        <dbReference type="Pfam" id="PF03358"/>
    </source>
</evidence>
<dbReference type="InterPro" id="IPR029039">
    <property type="entry name" value="Flavoprotein-like_sf"/>
</dbReference>
<dbReference type="InterPro" id="IPR005025">
    <property type="entry name" value="FMN_Rdtase-like_dom"/>
</dbReference>
<dbReference type="Proteomes" id="UP000030848">
    <property type="component" value="Unassembled WGS sequence"/>
</dbReference>
<dbReference type="RefSeq" id="WP_052136513.1">
    <property type="nucleotide sequence ID" value="NZ_CALJZO010000024.1"/>
</dbReference>
<comment type="caution">
    <text evidence="5">The sequence shown here is derived from an EMBL/GenBank/DDBJ whole genome shotgun (WGS) entry which is preliminary data.</text>
</comment>
<dbReference type="PANTHER" id="PTHR43408:SF2">
    <property type="entry name" value="FMN REDUCTASE (NADPH)"/>
    <property type="match status" value="1"/>
</dbReference>
<gene>
    <name evidence="5" type="ORF">MINT15_39450</name>
</gene>
<name>A0A837D2T7_9PSEU</name>
<keyword evidence="3" id="KW-0560">Oxidoreductase</keyword>
<evidence type="ECO:0000256" key="2">
    <source>
        <dbReference type="ARBA" id="ARBA00022643"/>
    </source>
</evidence>
<dbReference type="GO" id="GO:0016491">
    <property type="term" value="F:oxidoreductase activity"/>
    <property type="evidence" value="ECO:0007669"/>
    <property type="project" value="UniProtKB-KW"/>
</dbReference>
<dbReference type="InterPro" id="IPR051814">
    <property type="entry name" value="NAD(P)H-dep_FMN_reductase"/>
</dbReference>
<dbReference type="SUPFAM" id="SSF52218">
    <property type="entry name" value="Flavoproteins"/>
    <property type="match status" value="1"/>
</dbReference>
<dbReference type="Pfam" id="PF03358">
    <property type="entry name" value="FMN_red"/>
    <property type="match status" value="1"/>
</dbReference>
<evidence type="ECO:0000256" key="3">
    <source>
        <dbReference type="ARBA" id="ARBA00023002"/>
    </source>
</evidence>
<keyword evidence="2" id="KW-0288">FMN</keyword>
<evidence type="ECO:0000256" key="1">
    <source>
        <dbReference type="ARBA" id="ARBA00022630"/>
    </source>
</evidence>
<keyword evidence="1" id="KW-0285">Flavoprotein</keyword>
<proteinExistence type="predicted"/>
<accession>A0A837D2T7</accession>
<dbReference type="EMBL" id="JRZE01000008">
    <property type="protein sequence ID" value="KHF42139.1"/>
    <property type="molecule type" value="Genomic_DNA"/>
</dbReference>